<dbReference type="GeneID" id="18244424"/>
<sequence length="444" mass="48854">MMDLTKEDGVLEWVKCLFPTDTVQSVTPLQGGSANFIWRVIIHAPIQVQLPFGLSNQHQPCNSSKPMSFTQTVSVIVKHAEGFVASNPSMKLYQSRIQDEVAAMTFASDKTISLLNPCPVLGQDHSLHATYTVKCPRILHFDDINSVFILQDAGLYSMNLKAFMSSYPSATVKADSNVPIDPIYTHFSPTSTQFHEAVGSGLGKFIARLHNTGRSLTQPELHKFINQPALALSNEILYARFETVLNSLGIASDLVTDGIDAVKWASKILLDGDAYQHASLCMGDFWPGNIIVDISSNHEPNSSDSHLQSEHVAIGLSIVDWELARVGPTPMDLGQFLAEAYSIHIYRCPVPVLVLSFQKAYLATLESRVFGCEDVKLCLIHMGVHLIVWGTCTGWFDAKDVTESRRLAMLGLGLVANAWNSNWKAIKESEFGELLNPFCTAAAQ</sequence>
<name>F4PC51_BATDJ</name>
<reference evidence="1 2" key="1">
    <citation type="submission" date="2009-12" db="EMBL/GenBank/DDBJ databases">
        <title>The draft genome of Batrachochytrium dendrobatidis.</title>
        <authorList>
            <consortium name="US DOE Joint Genome Institute (JGI-PGF)"/>
            <person name="Kuo A."/>
            <person name="Salamov A."/>
            <person name="Schmutz J."/>
            <person name="Lucas S."/>
            <person name="Pitluck S."/>
            <person name="Rosenblum E."/>
            <person name="Stajich J."/>
            <person name="Eisen M."/>
            <person name="Grigoriev I.V."/>
        </authorList>
    </citation>
    <scope>NUCLEOTIDE SEQUENCE [LARGE SCALE GENOMIC DNA]</scope>
    <source>
        <strain evidence="2">JAM81 / FGSC 10211</strain>
    </source>
</reference>
<dbReference type="Gene3D" id="3.90.1200.10">
    <property type="match status" value="1"/>
</dbReference>
<dbReference type="RefSeq" id="XP_006682296.1">
    <property type="nucleotide sequence ID" value="XM_006682233.1"/>
</dbReference>
<protein>
    <recommendedName>
        <fullName evidence="3">Aminoglycoside phosphotransferase domain-containing protein</fullName>
    </recommendedName>
</protein>
<dbReference type="Gene3D" id="3.30.200.20">
    <property type="entry name" value="Phosphorylase Kinase, domain 1"/>
    <property type="match status" value="1"/>
</dbReference>
<accession>F4PC51</accession>
<proteinExistence type="predicted"/>
<dbReference type="Proteomes" id="UP000007241">
    <property type="component" value="Unassembled WGS sequence"/>
</dbReference>
<gene>
    <name evidence="1" type="ORF">BATDEDRAFT_91882</name>
</gene>
<dbReference type="OrthoDB" id="25129at2759"/>
<evidence type="ECO:0008006" key="3">
    <source>
        <dbReference type="Google" id="ProtNLM"/>
    </source>
</evidence>
<dbReference type="InParanoid" id="F4PC51"/>
<dbReference type="HOGENOM" id="CLU_059226_0_0_1"/>
<dbReference type="AlphaFoldDB" id="F4PC51"/>
<dbReference type="InterPro" id="IPR011009">
    <property type="entry name" value="Kinase-like_dom_sf"/>
</dbReference>
<evidence type="ECO:0000313" key="2">
    <source>
        <dbReference type="Proteomes" id="UP000007241"/>
    </source>
</evidence>
<dbReference type="SUPFAM" id="SSF56112">
    <property type="entry name" value="Protein kinase-like (PK-like)"/>
    <property type="match status" value="1"/>
</dbReference>
<evidence type="ECO:0000313" key="1">
    <source>
        <dbReference type="EMBL" id="EGF77160.1"/>
    </source>
</evidence>
<dbReference type="OMA" id="GTANFIY"/>
<keyword evidence="2" id="KW-1185">Reference proteome</keyword>
<dbReference type="EMBL" id="GL882893">
    <property type="protein sequence ID" value="EGF77160.1"/>
    <property type="molecule type" value="Genomic_DNA"/>
</dbReference>
<organism evidence="1 2">
    <name type="scientific">Batrachochytrium dendrobatidis (strain JAM81 / FGSC 10211)</name>
    <name type="common">Frog chytrid fungus</name>
    <dbReference type="NCBI Taxonomy" id="684364"/>
    <lineage>
        <taxon>Eukaryota</taxon>
        <taxon>Fungi</taxon>
        <taxon>Fungi incertae sedis</taxon>
        <taxon>Chytridiomycota</taxon>
        <taxon>Chytridiomycota incertae sedis</taxon>
        <taxon>Chytridiomycetes</taxon>
        <taxon>Rhizophydiales</taxon>
        <taxon>Rhizophydiales incertae sedis</taxon>
        <taxon>Batrachochytrium</taxon>
    </lineage>
</organism>
<dbReference type="STRING" id="684364.F4PC51"/>